<sequence length="97" mass="11034">MANAAPSPPPPTRALVGSNHGLSWLENKYRWRWRQSIEKTQMCKRFSCHQEQLLELQNTIVAEFIFLPGEASFQGCPKLVKVDYVRNKFGGTLGLVD</sequence>
<evidence type="ECO:0000313" key="1">
    <source>
        <dbReference type="EMBL" id="KAK9156111.1"/>
    </source>
</evidence>
<reference evidence="1 2" key="1">
    <citation type="submission" date="2024-01" db="EMBL/GenBank/DDBJ databases">
        <title>Genome assemblies of Stephania.</title>
        <authorList>
            <person name="Yang L."/>
        </authorList>
    </citation>
    <scope>NUCLEOTIDE SEQUENCE [LARGE SCALE GENOMIC DNA]</scope>
    <source>
        <strain evidence="1">QJT</strain>
        <tissue evidence="1">Leaf</tissue>
    </source>
</reference>
<name>A0AAP0KP28_9MAGN</name>
<keyword evidence="2" id="KW-1185">Reference proteome</keyword>
<proteinExistence type="predicted"/>
<comment type="caution">
    <text evidence="1">The sequence shown here is derived from an EMBL/GenBank/DDBJ whole genome shotgun (WGS) entry which is preliminary data.</text>
</comment>
<accession>A0AAP0KP28</accession>
<dbReference type="EMBL" id="JBBNAE010000001">
    <property type="protein sequence ID" value="KAK9156111.1"/>
    <property type="molecule type" value="Genomic_DNA"/>
</dbReference>
<dbReference type="AlphaFoldDB" id="A0AAP0KP28"/>
<dbReference type="Proteomes" id="UP001417504">
    <property type="component" value="Unassembled WGS sequence"/>
</dbReference>
<protein>
    <submittedName>
        <fullName evidence="1">Uncharacterized protein</fullName>
    </submittedName>
</protein>
<evidence type="ECO:0000313" key="2">
    <source>
        <dbReference type="Proteomes" id="UP001417504"/>
    </source>
</evidence>
<organism evidence="1 2">
    <name type="scientific">Stephania japonica</name>
    <dbReference type="NCBI Taxonomy" id="461633"/>
    <lineage>
        <taxon>Eukaryota</taxon>
        <taxon>Viridiplantae</taxon>
        <taxon>Streptophyta</taxon>
        <taxon>Embryophyta</taxon>
        <taxon>Tracheophyta</taxon>
        <taxon>Spermatophyta</taxon>
        <taxon>Magnoliopsida</taxon>
        <taxon>Ranunculales</taxon>
        <taxon>Menispermaceae</taxon>
        <taxon>Menispermoideae</taxon>
        <taxon>Cissampelideae</taxon>
        <taxon>Stephania</taxon>
    </lineage>
</organism>
<gene>
    <name evidence="1" type="ORF">Sjap_003591</name>
</gene>